<proteinExistence type="predicted"/>
<dbReference type="OrthoDB" id="1727102at2759"/>
<evidence type="ECO:0000256" key="1">
    <source>
        <dbReference type="SAM" id="Phobius"/>
    </source>
</evidence>
<evidence type="ECO:0000313" key="2">
    <source>
        <dbReference type="EMBL" id="ESW14532.1"/>
    </source>
</evidence>
<protein>
    <recommendedName>
        <fullName evidence="4">DUF4408 domain-containing protein</fullName>
    </recommendedName>
</protein>
<keyword evidence="1" id="KW-0812">Transmembrane</keyword>
<reference evidence="3" key="1">
    <citation type="journal article" date="2014" name="Nat. Genet.">
        <title>A reference genome for common bean and genome-wide analysis of dual domestications.</title>
        <authorList>
            <person name="Schmutz J."/>
            <person name="McClean P.E."/>
            <person name="Mamidi S."/>
            <person name="Wu G.A."/>
            <person name="Cannon S.B."/>
            <person name="Grimwood J."/>
            <person name="Jenkins J."/>
            <person name="Shu S."/>
            <person name="Song Q."/>
            <person name="Chavarro C."/>
            <person name="Torres-Torres M."/>
            <person name="Geffroy V."/>
            <person name="Moghaddam S.M."/>
            <person name="Gao D."/>
            <person name="Abernathy B."/>
            <person name="Barry K."/>
            <person name="Blair M."/>
            <person name="Brick M.A."/>
            <person name="Chovatia M."/>
            <person name="Gepts P."/>
            <person name="Goodstein D.M."/>
            <person name="Gonzales M."/>
            <person name="Hellsten U."/>
            <person name="Hyten D.L."/>
            <person name="Jia G."/>
            <person name="Kelly J.D."/>
            <person name="Kudrna D."/>
            <person name="Lee R."/>
            <person name="Richard M.M."/>
            <person name="Miklas P.N."/>
            <person name="Osorno J.M."/>
            <person name="Rodrigues J."/>
            <person name="Thareau V."/>
            <person name="Urrea C.A."/>
            <person name="Wang M."/>
            <person name="Yu Y."/>
            <person name="Zhang M."/>
            <person name="Wing R.A."/>
            <person name="Cregan P.B."/>
            <person name="Rokhsar D.S."/>
            <person name="Jackson S.A."/>
        </authorList>
    </citation>
    <scope>NUCLEOTIDE SEQUENCE [LARGE SCALE GENOMIC DNA]</scope>
    <source>
        <strain evidence="3">cv. G19833</strain>
    </source>
</reference>
<organism evidence="2 3">
    <name type="scientific">Phaseolus vulgaris</name>
    <name type="common">Kidney bean</name>
    <name type="synonym">French bean</name>
    <dbReference type="NCBI Taxonomy" id="3885"/>
    <lineage>
        <taxon>Eukaryota</taxon>
        <taxon>Viridiplantae</taxon>
        <taxon>Streptophyta</taxon>
        <taxon>Embryophyta</taxon>
        <taxon>Tracheophyta</taxon>
        <taxon>Spermatophyta</taxon>
        <taxon>Magnoliopsida</taxon>
        <taxon>eudicotyledons</taxon>
        <taxon>Gunneridae</taxon>
        <taxon>Pentapetalae</taxon>
        <taxon>rosids</taxon>
        <taxon>fabids</taxon>
        <taxon>Fabales</taxon>
        <taxon>Fabaceae</taxon>
        <taxon>Papilionoideae</taxon>
        <taxon>50 kb inversion clade</taxon>
        <taxon>NPAAA clade</taxon>
        <taxon>indigoferoid/millettioid clade</taxon>
        <taxon>Phaseoleae</taxon>
        <taxon>Phaseolus</taxon>
    </lineage>
</organism>
<dbReference type="EMBL" id="CM002295">
    <property type="protein sequence ID" value="ESW14532.1"/>
    <property type="molecule type" value="Genomic_DNA"/>
</dbReference>
<keyword evidence="3" id="KW-1185">Reference proteome</keyword>
<gene>
    <name evidence="2" type="ORF">PHAVU_008G289200g</name>
</gene>
<sequence length="246" mass="27492">MVLMATMKSDIEKSTCDKLNIRTQGIDYLKHPNSELHNHLLSHNPTKRMKTTIQFLVCFSLFCVLVSSLPLFLQSMKPFLMEFFSYMVEKSFMFLLCNGLLALIAITSGLVHSSSPPTTHHQSIEQPAAVVHSEKTILLDSKESDIAVAAPIAGEDTETPQEEEMILVNVEQENVVSSLDEQGEENALAVIEEDDHLGVDDNEELNKKCEDFIKRMKATFSSNNLELRAVNSLYFANQNSLVAAVN</sequence>
<evidence type="ECO:0000313" key="3">
    <source>
        <dbReference type="Proteomes" id="UP000000226"/>
    </source>
</evidence>
<dbReference type="eggNOG" id="ENOG502S3KY">
    <property type="taxonomic scope" value="Eukaryota"/>
</dbReference>
<dbReference type="Gramene" id="ESW14532">
    <property type="protein sequence ID" value="ESW14532"/>
    <property type="gene ID" value="PHAVU_008G289200g"/>
</dbReference>
<dbReference type="PANTHER" id="PTHR34947:SF3">
    <property type="entry name" value="TRANSMEMBRANE PROTEIN"/>
    <property type="match status" value="1"/>
</dbReference>
<dbReference type="PANTHER" id="PTHR34947">
    <property type="entry name" value="TRANSMEMBRANE PROTEIN"/>
    <property type="match status" value="1"/>
</dbReference>
<dbReference type="Proteomes" id="UP000000226">
    <property type="component" value="Chromosome 8"/>
</dbReference>
<name>V7B9I2_PHAVU</name>
<accession>V7B9I2</accession>
<dbReference type="OMA" id="ELRINHM"/>
<keyword evidence="1" id="KW-0472">Membrane</keyword>
<keyword evidence="1" id="KW-1133">Transmembrane helix</keyword>
<feature type="transmembrane region" description="Helical" evidence="1">
    <location>
        <begin position="53"/>
        <end position="72"/>
    </location>
</feature>
<evidence type="ECO:0008006" key="4">
    <source>
        <dbReference type="Google" id="ProtNLM"/>
    </source>
</evidence>
<feature type="transmembrane region" description="Helical" evidence="1">
    <location>
        <begin position="92"/>
        <end position="111"/>
    </location>
</feature>
<dbReference type="AlphaFoldDB" id="V7B9I2"/>